<keyword evidence="1" id="KW-0812">Transmembrane</keyword>
<feature type="transmembrane region" description="Helical" evidence="1">
    <location>
        <begin position="87"/>
        <end position="107"/>
    </location>
</feature>
<name>A0A8H9C5M7_9HYPH</name>
<dbReference type="Proteomes" id="UP000663508">
    <property type="component" value="Chromosome"/>
</dbReference>
<accession>A0A8H9C5M7</accession>
<gene>
    <name evidence="2" type="ORF">mvi_12060</name>
</gene>
<feature type="transmembrane region" description="Helical" evidence="1">
    <location>
        <begin position="54"/>
        <end position="75"/>
    </location>
</feature>
<evidence type="ECO:0000313" key="2">
    <source>
        <dbReference type="EMBL" id="BCM82745.1"/>
    </source>
</evidence>
<dbReference type="AlphaFoldDB" id="A0A8H9C5M7"/>
<keyword evidence="1" id="KW-1133">Transmembrane helix</keyword>
<protein>
    <submittedName>
        <fullName evidence="2">Uncharacterized protein</fullName>
    </submittedName>
</protein>
<organism evidence="2 3">
    <name type="scientific">Methylobacterium indicum</name>
    <dbReference type="NCBI Taxonomy" id="1775910"/>
    <lineage>
        <taxon>Bacteria</taxon>
        <taxon>Pseudomonadati</taxon>
        <taxon>Pseudomonadota</taxon>
        <taxon>Alphaproteobacteria</taxon>
        <taxon>Hyphomicrobiales</taxon>
        <taxon>Methylobacteriaceae</taxon>
        <taxon>Methylobacterium</taxon>
    </lineage>
</organism>
<sequence>MYGETVIDGGDAIGYVGSRTDEAARVSKAAPDAAEIAARRKHAAKRLNEHVKLFAAYVNAMAIAVAGAATIVPLVNNPNATLGQSHLSWFMASLGLHCISHAVIRLLRREE</sequence>
<evidence type="ECO:0000313" key="3">
    <source>
        <dbReference type="Proteomes" id="UP000663508"/>
    </source>
</evidence>
<dbReference type="EMBL" id="AP024145">
    <property type="protein sequence ID" value="BCM82745.1"/>
    <property type="molecule type" value="Genomic_DNA"/>
</dbReference>
<reference evidence="2" key="1">
    <citation type="submission" date="2020-11" db="EMBL/GenBank/DDBJ databases">
        <title>Complete genome sequence of a novel pathogenic Methylobacterium strain isolated from rice in Vietnam.</title>
        <authorList>
            <person name="Lai K."/>
            <person name="Okazaki S."/>
            <person name="Higashi K."/>
            <person name="Mori H."/>
            <person name="Toyoda A."/>
            <person name="Kurokawa K."/>
        </authorList>
    </citation>
    <scope>NUCLEOTIDE SEQUENCE</scope>
    <source>
        <strain evidence="2">VL1</strain>
    </source>
</reference>
<keyword evidence="1" id="KW-0472">Membrane</keyword>
<dbReference type="KEGG" id="mind:mvi_12060"/>
<proteinExistence type="predicted"/>
<evidence type="ECO:0000256" key="1">
    <source>
        <dbReference type="SAM" id="Phobius"/>
    </source>
</evidence>